<dbReference type="Pfam" id="PF01841">
    <property type="entry name" value="Transglut_core"/>
    <property type="match status" value="1"/>
</dbReference>
<comment type="caution">
    <text evidence="3">The sequence shown here is derived from an EMBL/GenBank/DDBJ whole genome shotgun (WGS) entry which is preliminary data.</text>
</comment>
<keyword evidence="1" id="KW-0732">Signal</keyword>
<dbReference type="InterPro" id="IPR002931">
    <property type="entry name" value="Transglutaminase-like"/>
</dbReference>
<gene>
    <name evidence="3" type="ORF">IDJ75_16680</name>
</gene>
<reference evidence="3 4" key="1">
    <citation type="submission" date="2020-09" db="EMBL/GenBank/DDBJ databases">
        <title>Novel species of Mucilaginibacter isolated from a glacier on the Tibetan Plateau.</title>
        <authorList>
            <person name="Liu Q."/>
            <person name="Xin Y.-H."/>
        </authorList>
    </citation>
    <scope>NUCLEOTIDE SEQUENCE [LARGE SCALE GENOMIC DNA]</scope>
    <source>
        <strain evidence="3 4">CGMCC 1.13878</strain>
    </source>
</reference>
<feature type="domain" description="Transglutaminase-like" evidence="2">
    <location>
        <begin position="184"/>
        <end position="290"/>
    </location>
</feature>
<evidence type="ECO:0000259" key="2">
    <source>
        <dbReference type="Pfam" id="PF01841"/>
    </source>
</evidence>
<name>A0ABR7X8J8_9SPHI</name>
<keyword evidence="4" id="KW-1185">Reference proteome</keyword>
<dbReference type="Proteomes" id="UP000618754">
    <property type="component" value="Unassembled WGS sequence"/>
</dbReference>
<dbReference type="Gene3D" id="3.10.620.30">
    <property type="match status" value="1"/>
</dbReference>
<evidence type="ECO:0000256" key="1">
    <source>
        <dbReference type="SAM" id="SignalP"/>
    </source>
</evidence>
<dbReference type="InterPro" id="IPR038765">
    <property type="entry name" value="Papain-like_cys_pep_sf"/>
</dbReference>
<organism evidence="3 4">
    <name type="scientific">Mucilaginibacter rigui</name>
    <dbReference type="NCBI Taxonomy" id="534635"/>
    <lineage>
        <taxon>Bacteria</taxon>
        <taxon>Pseudomonadati</taxon>
        <taxon>Bacteroidota</taxon>
        <taxon>Sphingobacteriia</taxon>
        <taxon>Sphingobacteriales</taxon>
        <taxon>Sphingobacteriaceae</taxon>
        <taxon>Mucilaginibacter</taxon>
    </lineage>
</organism>
<sequence length="416" mass="47971">MKLILSVAVFLTTNSLLAQTTPANTFEVYGNQQSQLIQKAYEARDGETGVKLMTELTAKYNQLASADKRNYKGFITNNYYNLSCLYSIINNKPKAFEYLDSAVNNGYMNYNHLLEDTDFANIKNEPKFKQVAQSLRGVADYKYILQKAEKFNPNDQRKVPAFTYQPATDPNLVAIRKNFKLDSIAGKGDEKTKAINLLKWVHNTVQHDGQHESGIQIINANEIISKATAKKIGVSCGELATTLNECYLAMGWKSRKVYCFPKDSLNIDYDSHVINVVYLPSLSKWVWMDPTNNAYVMDENKNLLGITEVRERIIKNQPLFVNDDANWNNRQKITKEFYLDNYMAKNLYRLYSPLRNEYNYETRDKNKTITYISLLPLEYFKQSPDKSEDTNKNTNFTIERYRTNNADAFWKVSAGK</sequence>
<feature type="signal peptide" evidence="1">
    <location>
        <begin position="1"/>
        <end position="18"/>
    </location>
</feature>
<dbReference type="SUPFAM" id="SSF54001">
    <property type="entry name" value="Cysteine proteinases"/>
    <property type="match status" value="1"/>
</dbReference>
<evidence type="ECO:0000313" key="4">
    <source>
        <dbReference type="Proteomes" id="UP000618754"/>
    </source>
</evidence>
<feature type="chain" id="PRO_5046029385" evidence="1">
    <location>
        <begin position="19"/>
        <end position="416"/>
    </location>
</feature>
<accession>A0ABR7X8J8</accession>
<protein>
    <submittedName>
        <fullName evidence="3">Transglutaminase domain-containing protein</fullName>
    </submittedName>
</protein>
<evidence type="ECO:0000313" key="3">
    <source>
        <dbReference type="EMBL" id="MBD1386923.1"/>
    </source>
</evidence>
<dbReference type="NCBIfam" id="NF047558">
    <property type="entry name" value="TPR_END_plus"/>
    <property type="match status" value="1"/>
</dbReference>
<dbReference type="EMBL" id="JACWMW010000003">
    <property type="protein sequence ID" value="MBD1386923.1"/>
    <property type="molecule type" value="Genomic_DNA"/>
</dbReference>
<dbReference type="RefSeq" id="WP_191176742.1">
    <property type="nucleotide sequence ID" value="NZ_JACWMW010000003.1"/>
</dbReference>
<proteinExistence type="predicted"/>